<evidence type="ECO:0000313" key="6">
    <source>
        <dbReference type="Proteomes" id="UP000296822"/>
    </source>
</evidence>
<proteinExistence type="predicted"/>
<keyword evidence="1" id="KW-0805">Transcription regulation</keyword>
<dbReference type="Pfam" id="PF04967">
    <property type="entry name" value="HTH_10"/>
    <property type="match status" value="1"/>
</dbReference>
<name>A0A4D6HLQ1_9EURY</name>
<dbReference type="Proteomes" id="UP000296822">
    <property type="component" value="Chromosome"/>
</dbReference>
<dbReference type="RefSeq" id="WP_083902003.1">
    <property type="nucleotide sequence ID" value="NZ_CP031305.1"/>
</dbReference>
<organism evidence="5 6">
    <name type="scientific">Natronorubrum bangense</name>
    <dbReference type="NCBI Taxonomy" id="61858"/>
    <lineage>
        <taxon>Archaea</taxon>
        <taxon>Methanobacteriati</taxon>
        <taxon>Methanobacteriota</taxon>
        <taxon>Stenosarchaea group</taxon>
        <taxon>Halobacteria</taxon>
        <taxon>Halobacteriales</taxon>
        <taxon>Natrialbaceae</taxon>
        <taxon>Natronorubrum</taxon>
    </lineage>
</organism>
<reference evidence="5 6" key="1">
    <citation type="journal article" date="2019" name="Nat. Commun.">
        <title>A new type of DNA phosphorothioation-based antiviral system in archaea.</title>
        <authorList>
            <person name="Xiong L."/>
            <person name="Liu S."/>
            <person name="Chen S."/>
            <person name="Xiao Y."/>
            <person name="Zhu B."/>
            <person name="Gao Y."/>
            <person name="Zhang Y."/>
            <person name="Chen B."/>
            <person name="Luo J."/>
            <person name="Deng Z."/>
            <person name="Chen X."/>
            <person name="Wang L."/>
            <person name="Chen S."/>
        </authorList>
    </citation>
    <scope>NUCLEOTIDE SEQUENCE [LARGE SCALE GENOMIC DNA]</scope>
    <source>
        <strain evidence="5 6">JCM 10635</strain>
    </source>
</reference>
<evidence type="ECO:0000256" key="1">
    <source>
        <dbReference type="ARBA" id="ARBA00023015"/>
    </source>
</evidence>
<dbReference type="PANTHER" id="PTHR34236">
    <property type="entry name" value="DIMETHYL SULFOXIDE REDUCTASE TRANSCRIPTIONAL ACTIVATOR"/>
    <property type="match status" value="1"/>
</dbReference>
<sequence length="233" mass="26348">MATIIYLDGPPTLAMVAILEFTVNAEEFLLGGTLEQASGVELIELERVIPLGDQSIPFLWVIADDFETFERSVRSQSAVASIDQFGVIDRHGLYRIEWAIDPPNQLIDGLVEANATLLEAHHGERWLFRIRFPAHELLTQFYTYCTDHGIQIHVERVVPLTQRPRRGPVFDLSPEQREALVLAIDRGYFETPREVTLDDLAADLEISQQALSDRIRRGVQQVLVDSLSALEDE</sequence>
<feature type="domain" description="HTH bat-type" evidence="3">
    <location>
        <begin position="172"/>
        <end position="222"/>
    </location>
</feature>
<keyword evidence="2" id="KW-0804">Transcription</keyword>
<dbReference type="AlphaFoldDB" id="A0A4D6HLQ1"/>
<evidence type="ECO:0000256" key="2">
    <source>
        <dbReference type="ARBA" id="ARBA00023163"/>
    </source>
</evidence>
<gene>
    <name evidence="5" type="ORF">DV706_08065</name>
</gene>
<dbReference type="KEGG" id="nbg:DV706_08065"/>
<dbReference type="EMBL" id="CP031305">
    <property type="protein sequence ID" value="QCC54445.1"/>
    <property type="molecule type" value="Genomic_DNA"/>
</dbReference>
<dbReference type="GeneID" id="39851204"/>
<dbReference type="PANTHER" id="PTHR34236:SF1">
    <property type="entry name" value="DIMETHYL SULFOXIDE REDUCTASE TRANSCRIPTIONAL ACTIVATOR"/>
    <property type="match status" value="1"/>
</dbReference>
<feature type="domain" description="Bacterioopsin transcriptional activator GAF and HTH associated" evidence="4">
    <location>
        <begin position="19"/>
        <end position="153"/>
    </location>
</feature>
<protein>
    <submittedName>
        <fullName evidence="5">Bacterio-opsin activator</fullName>
    </submittedName>
</protein>
<evidence type="ECO:0000259" key="3">
    <source>
        <dbReference type="Pfam" id="PF04967"/>
    </source>
</evidence>
<dbReference type="InterPro" id="IPR007050">
    <property type="entry name" value="HTH_bacterioopsin"/>
</dbReference>
<accession>A0A4D6HLQ1</accession>
<dbReference type="InterPro" id="IPR031803">
    <property type="entry name" value="BAT_GAF/HTH-assoc"/>
</dbReference>
<evidence type="ECO:0000313" key="5">
    <source>
        <dbReference type="EMBL" id="QCC54445.1"/>
    </source>
</evidence>
<dbReference type="Pfam" id="PF15915">
    <property type="entry name" value="BAT"/>
    <property type="match status" value="1"/>
</dbReference>
<evidence type="ECO:0000259" key="4">
    <source>
        <dbReference type="Pfam" id="PF15915"/>
    </source>
</evidence>